<dbReference type="SUPFAM" id="SSF55856">
    <property type="entry name" value="Cytochrome b5-like heme/steroid binding domain"/>
    <property type="match status" value="1"/>
</dbReference>
<dbReference type="InterPro" id="IPR018506">
    <property type="entry name" value="Cyt_B5_heme-BS"/>
</dbReference>
<dbReference type="AlphaFoldDB" id="A0A9J6ASE7"/>
<evidence type="ECO:0000313" key="7">
    <source>
        <dbReference type="EMBL" id="KAG5627504.1"/>
    </source>
</evidence>
<dbReference type="PROSITE" id="PS00191">
    <property type="entry name" value="CYTOCHROME_B5_1"/>
    <property type="match status" value="1"/>
</dbReference>
<dbReference type="Proteomes" id="UP000824120">
    <property type="component" value="Chromosome 2"/>
</dbReference>
<dbReference type="InterPro" id="IPR001199">
    <property type="entry name" value="Cyt_B5-like_heme/steroid-bd"/>
</dbReference>
<protein>
    <recommendedName>
        <fullName evidence="6">Cytochrome b5 heme-binding domain-containing protein</fullName>
    </recommendedName>
</protein>
<comment type="caution">
    <text evidence="7">The sequence shown here is derived from an EMBL/GenBank/DDBJ whole genome shotgun (WGS) entry which is preliminary data.</text>
</comment>
<sequence>MGKEEELNFVSVFLGEDLFGLCHCPAELVMANDDDFTFCQVGAPDNQDYVDAQKIAQDISEIRIKDEPSNNDGTSQSNGAPWEGKLGNITTSKKQGTVGSLSFTVIDTSPGKQASGTSGQVASKDGGFSVPTSQNQIKPARKPAARAKVPYEKGYSQMDWLKLTRTHPDLAGLKGQSNRRLISIDEVKEHQNAEAMWTVLKGHVYNITPYMKFHPGGMDQCLLCSISLISYGNHFLGYGRDEMVEGGMRFVGLICMLNVAYSKRCRHADEGRRKRLHGIV</sequence>
<proteinExistence type="inferred from homology"/>
<comment type="similarity">
    <text evidence="4">Belongs to the cytochrome b5 family.</text>
</comment>
<dbReference type="OrthoDB" id="432299at2759"/>
<gene>
    <name evidence="7" type="ORF">H5410_012722</name>
</gene>
<feature type="compositionally biased region" description="Polar residues" evidence="5">
    <location>
        <begin position="70"/>
        <end position="79"/>
    </location>
</feature>
<evidence type="ECO:0000256" key="2">
    <source>
        <dbReference type="ARBA" id="ARBA00022723"/>
    </source>
</evidence>
<keyword evidence="8" id="KW-1185">Reference proteome</keyword>
<feature type="domain" description="Cytochrome b5 heme-binding" evidence="6">
    <location>
        <begin position="179"/>
        <end position="223"/>
    </location>
</feature>
<keyword evidence="3 4" id="KW-0408">Iron</keyword>
<dbReference type="GO" id="GO:0005737">
    <property type="term" value="C:cytoplasm"/>
    <property type="evidence" value="ECO:0007669"/>
    <property type="project" value="TreeGrafter"/>
</dbReference>
<evidence type="ECO:0000256" key="1">
    <source>
        <dbReference type="ARBA" id="ARBA00022617"/>
    </source>
</evidence>
<evidence type="ECO:0000256" key="5">
    <source>
        <dbReference type="SAM" id="MobiDB-lite"/>
    </source>
</evidence>
<dbReference type="Gene3D" id="3.10.120.10">
    <property type="entry name" value="Cytochrome b5-like heme/steroid binding domain"/>
    <property type="match status" value="1"/>
</dbReference>
<reference evidence="7 8" key="1">
    <citation type="submission" date="2020-09" db="EMBL/GenBank/DDBJ databases">
        <title>De no assembly of potato wild relative species, Solanum commersonii.</title>
        <authorList>
            <person name="Cho K."/>
        </authorList>
    </citation>
    <scope>NUCLEOTIDE SEQUENCE [LARGE SCALE GENOMIC DNA]</scope>
    <source>
        <strain evidence="7">LZ3.2</strain>
        <tissue evidence="7">Leaf</tissue>
    </source>
</reference>
<organism evidence="7 8">
    <name type="scientific">Solanum commersonii</name>
    <name type="common">Commerson's wild potato</name>
    <name type="synonym">Commerson's nightshade</name>
    <dbReference type="NCBI Taxonomy" id="4109"/>
    <lineage>
        <taxon>Eukaryota</taxon>
        <taxon>Viridiplantae</taxon>
        <taxon>Streptophyta</taxon>
        <taxon>Embryophyta</taxon>
        <taxon>Tracheophyta</taxon>
        <taxon>Spermatophyta</taxon>
        <taxon>Magnoliopsida</taxon>
        <taxon>eudicotyledons</taxon>
        <taxon>Gunneridae</taxon>
        <taxon>Pentapetalae</taxon>
        <taxon>asterids</taxon>
        <taxon>lamiids</taxon>
        <taxon>Solanales</taxon>
        <taxon>Solanaceae</taxon>
        <taxon>Solanoideae</taxon>
        <taxon>Solaneae</taxon>
        <taxon>Solanum</taxon>
    </lineage>
</organism>
<dbReference type="GO" id="GO:0004128">
    <property type="term" value="F:cytochrome-b5 reductase activity, acting on NAD(P)H"/>
    <property type="evidence" value="ECO:0007669"/>
    <property type="project" value="TreeGrafter"/>
</dbReference>
<evidence type="ECO:0000256" key="4">
    <source>
        <dbReference type="RuleBase" id="RU362121"/>
    </source>
</evidence>
<dbReference type="GO" id="GO:0020037">
    <property type="term" value="F:heme binding"/>
    <property type="evidence" value="ECO:0007669"/>
    <property type="project" value="UniProtKB-UniRule"/>
</dbReference>
<dbReference type="InterPro" id="IPR051872">
    <property type="entry name" value="Cytochrome_b5/Flavoprotein_Rdt"/>
</dbReference>
<dbReference type="Pfam" id="PF00173">
    <property type="entry name" value="Cyt-b5"/>
    <property type="match status" value="1"/>
</dbReference>
<feature type="region of interest" description="Disordered" evidence="5">
    <location>
        <begin position="109"/>
        <end position="148"/>
    </location>
</feature>
<dbReference type="PROSITE" id="PS50255">
    <property type="entry name" value="CYTOCHROME_B5_2"/>
    <property type="match status" value="1"/>
</dbReference>
<dbReference type="PANTHER" id="PTHR46237:SF1">
    <property type="entry name" value="CYTOCHROME B5 REDUCTASE 4"/>
    <property type="match status" value="1"/>
</dbReference>
<keyword evidence="1 4" id="KW-0349">Heme</keyword>
<name>A0A9J6ASE7_SOLCO</name>
<dbReference type="InterPro" id="IPR036400">
    <property type="entry name" value="Cyt_B5-like_heme/steroid_sf"/>
</dbReference>
<evidence type="ECO:0000313" key="8">
    <source>
        <dbReference type="Proteomes" id="UP000824120"/>
    </source>
</evidence>
<keyword evidence="2 4" id="KW-0479">Metal-binding</keyword>
<evidence type="ECO:0000259" key="6">
    <source>
        <dbReference type="PROSITE" id="PS50255"/>
    </source>
</evidence>
<accession>A0A9J6ASE7</accession>
<dbReference type="GO" id="GO:0046872">
    <property type="term" value="F:metal ion binding"/>
    <property type="evidence" value="ECO:0007669"/>
    <property type="project" value="UniProtKB-UniRule"/>
</dbReference>
<evidence type="ECO:0000256" key="3">
    <source>
        <dbReference type="ARBA" id="ARBA00023004"/>
    </source>
</evidence>
<dbReference type="PANTHER" id="PTHR46237">
    <property type="entry name" value="CYTOCHROME B5 REDUCTASE 4 FAMILY MEMBER"/>
    <property type="match status" value="1"/>
</dbReference>
<dbReference type="EMBL" id="JACXVP010000002">
    <property type="protein sequence ID" value="KAG5627504.1"/>
    <property type="molecule type" value="Genomic_DNA"/>
</dbReference>
<feature type="compositionally biased region" description="Polar residues" evidence="5">
    <location>
        <begin position="109"/>
        <end position="121"/>
    </location>
</feature>
<feature type="region of interest" description="Disordered" evidence="5">
    <location>
        <begin position="63"/>
        <end position="93"/>
    </location>
</feature>